<dbReference type="InterPro" id="IPR029787">
    <property type="entry name" value="Nucleotide_cyclase"/>
</dbReference>
<dbReference type="InterPro" id="IPR043128">
    <property type="entry name" value="Rev_trsase/Diguanyl_cyclase"/>
</dbReference>
<dbReference type="PANTHER" id="PTHR44757">
    <property type="entry name" value="DIGUANYLATE CYCLASE DGCP"/>
    <property type="match status" value="1"/>
</dbReference>
<dbReference type="SUPFAM" id="SSF55073">
    <property type="entry name" value="Nucleotide cyclase"/>
    <property type="match status" value="1"/>
</dbReference>
<reference evidence="4" key="1">
    <citation type="journal article" date="2014" name="Int. J. Syst. Evol. Microbiol.">
        <title>Complete genome sequence of Corynebacterium casei LMG S-19264T (=DSM 44701T), isolated from a smear-ripened cheese.</title>
        <authorList>
            <consortium name="US DOE Joint Genome Institute (JGI-PGF)"/>
            <person name="Walter F."/>
            <person name="Albersmeier A."/>
            <person name="Kalinowski J."/>
            <person name="Ruckert C."/>
        </authorList>
    </citation>
    <scope>NUCLEOTIDE SEQUENCE</scope>
    <source>
        <strain evidence="4">CGMCC 1.3617</strain>
    </source>
</reference>
<reference evidence="4" key="2">
    <citation type="submission" date="2020-09" db="EMBL/GenBank/DDBJ databases">
        <authorList>
            <person name="Sun Q."/>
            <person name="Zhou Y."/>
        </authorList>
    </citation>
    <scope>NUCLEOTIDE SEQUENCE</scope>
    <source>
        <strain evidence="4">CGMCC 1.3617</strain>
    </source>
</reference>
<evidence type="ECO:0000259" key="2">
    <source>
        <dbReference type="PROSITE" id="PS50883"/>
    </source>
</evidence>
<name>A0A917NH35_9PROT</name>
<dbReference type="EMBL" id="BMKW01000001">
    <property type="protein sequence ID" value="GGI97566.1"/>
    <property type="molecule type" value="Genomic_DNA"/>
</dbReference>
<dbReference type="SMART" id="SM00052">
    <property type="entry name" value="EAL"/>
    <property type="match status" value="1"/>
</dbReference>
<keyword evidence="5" id="KW-1185">Reference proteome</keyword>
<dbReference type="CDD" id="cd01948">
    <property type="entry name" value="EAL"/>
    <property type="match status" value="1"/>
</dbReference>
<evidence type="ECO:0000313" key="4">
    <source>
        <dbReference type="EMBL" id="GGI97566.1"/>
    </source>
</evidence>
<gene>
    <name evidence="4" type="ORF">GCM10011320_00310</name>
</gene>
<feature type="compositionally biased region" description="Basic and acidic residues" evidence="1">
    <location>
        <begin position="1"/>
        <end position="21"/>
    </location>
</feature>
<dbReference type="SUPFAM" id="SSF141868">
    <property type="entry name" value="EAL domain-like"/>
    <property type="match status" value="1"/>
</dbReference>
<dbReference type="InterPro" id="IPR000160">
    <property type="entry name" value="GGDEF_dom"/>
</dbReference>
<dbReference type="Gene3D" id="3.20.20.450">
    <property type="entry name" value="EAL domain"/>
    <property type="match status" value="1"/>
</dbReference>
<dbReference type="AlphaFoldDB" id="A0A917NH35"/>
<dbReference type="PANTHER" id="PTHR44757:SF2">
    <property type="entry name" value="BIOFILM ARCHITECTURE MAINTENANCE PROTEIN MBAA"/>
    <property type="match status" value="1"/>
</dbReference>
<evidence type="ECO:0000313" key="5">
    <source>
        <dbReference type="Proteomes" id="UP000661507"/>
    </source>
</evidence>
<dbReference type="Pfam" id="PF00563">
    <property type="entry name" value="EAL"/>
    <property type="match status" value="1"/>
</dbReference>
<evidence type="ECO:0000259" key="3">
    <source>
        <dbReference type="PROSITE" id="PS50887"/>
    </source>
</evidence>
<feature type="domain" description="GGDEF" evidence="3">
    <location>
        <begin position="158"/>
        <end position="291"/>
    </location>
</feature>
<proteinExistence type="predicted"/>
<accession>A0A917NH35</accession>
<dbReference type="Proteomes" id="UP000661507">
    <property type="component" value="Unassembled WGS sequence"/>
</dbReference>
<dbReference type="PROSITE" id="PS50883">
    <property type="entry name" value="EAL"/>
    <property type="match status" value="1"/>
</dbReference>
<protein>
    <recommendedName>
        <fullName evidence="6">Bifunctional diguanylate cyclase/phosphodiesterase</fullName>
    </recommendedName>
</protein>
<dbReference type="Gene3D" id="3.30.70.270">
    <property type="match status" value="1"/>
</dbReference>
<dbReference type="SMART" id="SM00267">
    <property type="entry name" value="GGDEF"/>
    <property type="match status" value="1"/>
</dbReference>
<dbReference type="CDD" id="cd01949">
    <property type="entry name" value="GGDEF"/>
    <property type="match status" value="1"/>
</dbReference>
<sequence length="564" mass="60065">MTESEAGRGREADPKGSRPGETEGMVSFDSELHVGLVCGRAVALLGLSRTGRQAHGLIDLLEASPRLDRDAVAGLLSACLAATLPSGEEAVGLQWPGAPGLRFGIRRASAVSWVLSVFSDDRLANGMAGFDPLTGLADRAMFEARLAAVLDGPPRRRAGSAVLLCDIEGIRAVNQVLGHAIGEDLLRAAARRLQAAVRDADLVARMAGEEFAILQSEVEEPNQAAALGERLVALLGRPYLIAGEAIVVTPRIGIAIAPADGRSKGELVRRAAMALNETDAEGPGGFRRFSPEMDRRWQETRALEAALRQAVQEGTAFELHYQPQIALPHGRLTGFEALIRWRHPERGLVSPAEFLPVAERLGVMHQIGTWVLQEACRAAAAWPAPLTVAVNIAPAQLESGRLNEDVAEALHLSGLTAARLELEVTETVLLASADSALRQLVALRESGVRIAMDDFGTGHSSLTQLRVFAFDRLKIDRSFVQDLPAGEDSAAIVRAVAGLGHSLGIAVTAEGVETQEQLEQLCAEGCDAAQGFFFGRPVPLAKVREMIERFGQSARPPATAQALT</sequence>
<dbReference type="NCBIfam" id="TIGR00254">
    <property type="entry name" value="GGDEF"/>
    <property type="match status" value="1"/>
</dbReference>
<feature type="domain" description="EAL" evidence="2">
    <location>
        <begin position="300"/>
        <end position="551"/>
    </location>
</feature>
<comment type="caution">
    <text evidence="4">The sequence shown here is derived from an EMBL/GenBank/DDBJ whole genome shotgun (WGS) entry which is preliminary data.</text>
</comment>
<organism evidence="4 5">
    <name type="scientific">Neoroseomonas lacus</name>
    <dbReference type="NCBI Taxonomy" id="287609"/>
    <lineage>
        <taxon>Bacteria</taxon>
        <taxon>Pseudomonadati</taxon>
        <taxon>Pseudomonadota</taxon>
        <taxon>Alphaproteobacteria</taxon>
        <taxon>Acetobacterales</taxon>
        <taxon>Acetobacteraceae</taxon>
        <taxon>Neoroseomonas</taxon>
    </lineage>
</organism>
<evidence type="ECO:0000256" key="1">
    <source>
        <dbReference type="SAM" id="MobiDB-lite"/>
    </source>
</evidence>
<feature type="region of interest" description="Disordered" evidence="1">
    <location>
        <begin position="1"/>
        <end position="24"/>
    </location>
</feature>
<evidence type="ECO:0008006" key="6">
    <source>
        <dbReference type="Google" id="ProtNLM"/>
    </source>
</evidence>
<dbReference type="PROSITE" id="PS50887">
    <property type="entry name" value="GGDEF"/>
    <property type="match status" value="1"/>
</dbReference>
<dbReference type="Pfam" id="PF00990">
    <property type="entry name" value="GGDEF"/>
    <property type="match status" value="1"/>
</dbReference>
<dbReference type="InterPro" id="IPR035919">
    <property type="entry name" value="EAL_sf"/>
</dbReference>
<dbReference type="InterPro" id="IPR052155">
    <property type="entry name" value="Biofilm_reg_signaling"/>
</dbReference>
<dbReference type="InterPro" id="IPR001633">
    <property type="entry name" value="EAL_dom"/>
</dbReference>